<evidence type="ECO:0000259" key="1">
    <source>
        <dbReference type="Pfam" id="PF18962"/>
    </source>
</evidence>
<dbReference type="InterPro" id="IPR045829">
    <property type="entry name" value="PKD_6"/>
</dbReference>
<keyword evidence="4" id="KW-1185">Reference proteome</keyword>
<organism evidence="3 4">
    <name type="scientific">Thermoflexibacter ruber</name>
    <dbReference type="NCBI Taxonomy" id="1003"/>
    <lineage>
        <taxon>Bacteria</taxon>
        <taxon>Pseudomonadati</taxon>
        <taxon>Bacteroidota</taxon>
        <taxon>Cytophagia</taxon>
        <taxon>Cytophagales</taxon>
        <taxon>Thermoflexibacteraceae</taxon>
        <taxon>Thermoflexibacter</taxon>
    </lineage>
</organism>
<dbReference type="AlphaFoldDB" id="A0A1I2JNR5"/>
<accession>A0A1I2JNR5</accession>
<sequence length="223" mass="23335">MSYDSGCGATTITATTNGGGGFSSSDYPVTGPNEAVCWTRVYYSAPDLPGATNYQWIYPSNWTYVEGQGTRFLTLIAGSTNGSVGVRVANGCDAGGSPAFKTTSISCSPGGGGGGCSSYSAYPNPANEQLRVESSVIPCGNTTLSTNFSDSGRSTEEGLEKEEFTIKLFTALGKLVKSGRSMGGELNLDVSNLPDGIYILQIFKKGKLVETKKIIVQKSIIPN</sequence>
<dbReference type="Pfam" id="PF19408">
    <property type="entry name" value="PKD_6"/>
    <property type="match status" value="1"/>
</dbReference>
<feature type="domain" description="PKD-like" evidence="2">
    <location>
        <begin position="28"/>
        <end position="97"/>
    </location>
</feature>
<dbReference type="Proteomes" id="UP000199513">
    <property type="component" value="Unassembled WGS sequence"/>
</dbReference>
<feature type="domain" description="Secretion system C-terminal sorting" evidence="1">
    <location>
        <begin position="122"/>
        <end position="216"/>
    </location>
</feature>
<name>A0A1I2JNR5_9BACT</name>
<evidence type="ECO:0000313" key="3">
    <source>
        <dbReference type="EMBL" id="SFF55570.1"/>
    </source>
</evidence>
<proteinExistence type="predicted"/>
<dbReference type="NCBIfam" id="TIGR04183">
    <property type="entry name" value="Por_Secre_tail"/>
    <property type="match status" value="1"/>
</dbReference>
<gene>
    <name evidence="3" type="ORF">SAMN04488541_105613</name>
</gene>
<dbReference type="STRING" id="1003.SAMN04488541_105613"/>
<evidence type="ECO:0000259" key="2">
    <source>
        <dbReference type="Pfam" id="PF19408"/>
    </source>
</evidence>
<dbReference type="EMBL" id="FONY01000056">
    <property type="protein sequence ID" value="SFF55570.1"/>
    <property type="molecule type" value="Genomic_DNA"/>
</dbReference>
<evidence type="ECO:0000313" key="4">
    <source>
        <dbReference type="Proteomes" id="UP000199513"/>
    </source>
</evidence>
<reference evidence="3 4" key="1">
    <citation type="submission" date="2016-10" db="EMBL/GenBank/DDBJ databases">
        <authorList>
            <person name="de Groot N.N."/>
        </authorList>
    </citation>
    <scope>NUCLEOTIDE SEQUENCE [LARGE SCALE GENOMIC DNA]</scope>
    <source>
        <strain>GEY</strain>
        <strain evidence="4">DSM 9560</strain>
    </source>
</reference>
<dbReference type="Pfam" id="PF18962">
    <property type="entry name" value="Por_Secre_tail"/>
    <property type="match status" value="1"/>
</dbReference>
<dbReference type="InterPro" id="IPR026444">
    <property type="entry name" value="Secre_tail"/>
</dbReference>
<protein>
    <submittedName>
        <fullName evidence="3">Por secretion system C-terminal sorting domain-containing protein</fullName>
    </submittedName>
</protein>